<dbReference type="EMBL" id="JASHIE010000023">
    <property type="protein sequence ID" value="MDI9877610.1"/>
    <property type="molecule type" value="Genomic_DNA"/>
</dbReference>
<dbReference type="Gene3D" id="2.40.170.20">
    <property type="entry name" value="TonB-dependent receptor, beta-barrel domain"/>
    <property type="match status" value="1"/>
</dbReference>
<reference evidence="12 13" key="1">
    <citation type="submission" date="2023-05" db="EMBL/GenBank/DDBJ databases">
        <title>Novel species of genus Flectobacillus isolated from stream in China.</title>
        <authorList>
            <person name="Lu H."/>
        </authorList>
    </citation>
    <scope>NUCLEOTIDE SEQUENCE [LARGE SCALE GENOMIC DNA]</scope>
    <source>
        <strain evidence="12 13">LFS242W</strain>
    </source>
</reference>
<feature type="domain" description="TonB-dependent receptor plug" evidence="11">
    <location>
        <begin position="232"/>
        <end position="337"/>
    </location>
</feature>
<evidence type="ECO:0000256" key="9">
    <source>
        <dbReference type="RuleBase" id="RU003357"/>
    </source>
</evidence>
<dbReference type="Pfam" id="PF13715">
    <property type="entry name" value="CarbopepD_reg_2"/>
    <property type="match status" value="1"/>
</dbReference>
<protein>
    <submittedName>
        <fullName evidence="12">SusC/RagA family TonB-linked outer membrane protein</fullName>
    </submittedName>
</protein>
<evidence type="ECO:0000259" key="11">
    <source>
        <dbReference type="Pfam" id="PF07715"/>
    </source>
</evidence>
<evidence type="ECO:0000313" key="13">
    <source>
        <dbReference type="Proteomes" id="UP001225761"/>
    </source>
</evidence>
<dbReference type="InterPro" id="IPR000531">
    <property type="entry name" value="Beta-barrel_TonB"/>
</dbReference>
<evidence type="ECO:0000259" key="10">
    <source>
        <dbReference type="Pfam" id="PF00593"/>
    </source>
</evidence>
<proteinExistence type="inferred from homology"/>
<name>A0ABT6Z905_9BACT</name>
<comment type="subcellular location">
    <subcellularLocation>
        <location evidence="1 8">Cell outer membrane</location>
        <topology evidence="1 8">Multi-pass membrane protein</topology>
    </subcellularLocation>
</comment>
<feature type="domain" description="TonB-dependent receptor-like beta-barrel" evidence="10">
    <location>
        <begin position="468"/>
        <end position="1053"/>
    </location>
</feature>
<dbReference type="InterPro" id="IPR023996">
    <property type="entry name" value="TonB-dep_OMP_SusC/RagA"/>
</dbReference>
<dbReference type="Gene3D" id="2.170.130.10">
    <property type="entry name" value="TonB-dependent receptor, plug domain"/>
    <property type="match status" value="1"/>
</dbReference>
<dbReference type="Gene3D" id="2.60.40.1120">
    <property type="entry name" value="Carboxypeptidase-like, regulatory domain"/>
    <property type="match status" value="1"/>
</dbReference>
<keyword evidence="2 8" id="KW-0813">Transport</keyword>
<comment type="caution">
    <text evidence="12">The sequence shown here is derived from an EMBL/GenBank/DDBJ whole genome shotgun (WGS) entry which is preliminary data.</text>
</comment>
<dbReference type="InterPro" id="IPR008969">
    <property type="entry name" value="CarboxyPept-like_regulatory"/>
</dbReference>
<keyword evidence="4 8" id="KW-0812">Transmembrane</keyword>
<evidence type="ECO:0000256" key="4">
    <source>
        <dbReference type="ARBA" id="ARBA00022692"/>
    </source>
</evidence>
<evidence type="ECO:0000256" key="1">
    <source>
        <dbReference type="ARBA" id="ARBA00004571"/>
    </source>
</evidence>
<gene>
    <name evidence="12" type="ORF">QM481_23915</name>
</gene>
<dbReference type="RefSeq" id="WP_283383645.1">
    <property type="nucleotide sequence ID" value="NZ_JASHIE010000023.1"/>
</dbReference>
<dbReference type="SUPFAM" id="SSF56935">
    <property type="entry name" value="Porins"/>
    <property type="match status" value="1"/>
</dbReference>
<keyword evidence="3 8" id="KW-1134">Transmembrane beta strand</keyword>
<dbReference type="InterPro" id="IPR037066">
    <property type="entry name" value="Plug_dom_sf"/>
</dbReference>
<keyword evidence="5 9" id="KW-0798">TonB box</keyword>
<dbReference type="NCBIfam" id="TIGR04056">
    <property type="entry name" value="OMP_RagA_SusC"/>
    <property type="match status" value="1"/>
</dbReference>
<evidence type="ECO:0000313" key="12">
    <source>
        <dbReference type="EMBL" id="MDI9877610.1"/>
    </source>
</evidence>
<evidence type="ECO:0000256" key="2">
    <source>
        <dbReference type="ARBA" id="ARBA00022448"/>
    </source>
</evidence>
<evidence type="ECO:0000256" key="6">
    <source>
        <dbReference type="ARBA" id="ARBA00023136"/>
    </source>
</evidence>
<dbReference type="InterPro" id="IPR036942">
    <property type="entry name" value="Beta-barrel_TonB_sf"/>
</dbReference>
<organism evidence="12 13">
    <name type="scientific">Flectobacillus rivi</name>
    <dbReference type="NCBI Taxonomy" id="2984209"/>
    <lineage>
        <taxon>Bacteria</taxon>
        <taxon>Pseudomonadati</taxon>
        <taxon>Bacteroidota</taxon>
        <taxon>Cytophagia</taxon>
        <taxon>Cytophagales</taxon>
        <taxon>Flectobacillaceae</taxon>
        <taxon>Flectobacillus</taxon>
    </lineage>
</organism>
<dbReference type="Pfam" id="PF00593">
    <property type="entry name" value="TonB_dep_Rec_b-barrel"/>
    <property type="match status" value="1"/>
</dbReference>
<dbReference type="InterPro" id="IPR023997">
    <property type="entry name" value="TonB-dep_OMP_SusC/RagA_CS"/>
</dbReference>
<keyword evidence="7 8" id="KW-0998">Cell outer membrane</keyword>
<dbReference type="Proteomes" id="UP001225761">
    <property type="component" value="Unassembled WGS sequence"/>
</dbReference>
<evidence type="ECO:0000256" key="3">
    <source>
        <dbReference type="ARBA" id="ARBA00022452"/>
    </source>
</evidence>
<evidence type="ECO:0000256" key="7">
    <source>
        <dbReference type="ARBA" id="ARBA00023237"/>
    </source>
</evidence>
<dbReference type="Pfam" id="PF07715">
    <property type="entry name" value="Plug"/>
    <property type="match status" value="1"/>
</dbReference>
<comment type="similarity">
    <text evidence="8 9">Belongs to the TonB-dependent receptor family.</text>
</comment>
<evidence type="ECO:0000256" key="5">
    <source>
        <dbReference type="ARBA" id="ARBA00023077"/>
    </source>
</evidence>
<dbReference type="PROSITE" id="PS52016">
    <property type="entry name" value="TONB_DEPENDENT_REC_3"/>
    <property type="match status" value="1"/>
</dbReference>
<dbReference type="NCBIfam" id="TIGR04057">
    <property type="entry name" value="SusC_RagA_signa"/>
    <property type="match status" value="1"/>
</dbReference>
<keyword evidence="13" id="KW-1185">Reference proteome</keyword>
<sequence>MKKKIDLQSFLLRIMRLTLVQIGMVILFTSIGFARKSNAQEILNRQVSLHIENQDIKSILSEVEQLTSVKFMYSSEIIQVRRRVSFLAKNEKLSSVLDRLLSPLKINYEVSNKKILLTSSDKEIEKQQSSNTSEQLAPLAWEITGIIKNASGEPIPSVTIREEGTNNGTVSNADGKYTISVRNGQSTLLFSMIGYVSTRVPVGTQKVINVSLVEDNLQLGEVVVIGYGTQKKSEITTATATVKAKDFNQGVVRDASELIKGKIAGLSISNGSGDPLAGPSVSLRGIASLQGSSAPLILINGVPGSFDSVAPNDIASVDVLKDASASAIYGTRGANGVILITTKSAEKDMPNTLSYSFNIATSSFAKKADFLNASGLRSLLANNVKMPFVDEGYATDWLSEISRKALIANHNLNFKGGSAKSNYVANINYGDQQGVFLDSYNKELKISFDMNHYMFNDKLKFNFNIVRGTYQTGAFDGNIYRQALIRNPTARPKDDNGDWTQTRRFQYSNPLASIVETDQMGESAYTRITGGLTLTLLPGWVSTLTVSSLKNTSFNGSYETKKNISNVYGGKNGVATVSNSKNSSDILEATSRYSKAIGKHDFSVLGGYSYQYNVADGSFIYNYDFPTDAFTYNNIGAGNALKDGTASMGSSKSDDKLIGFFGRASYGFDNRFHLLASIRNEGSSKFGNNNKWGLFPAVSAGWTISNEPFMKNVRGVNNLKLRAGYGETGVIVGGSYLSQTLLKYEGDFYDNGKWVKGLVAASNPNPDLRWEKSQEVNIGIDFSFLKNRINGSIDLYNKQTKDMLWEYSVPQPPNLYGTTLANVGKMENKGIEILLNGSPVRTNSFEWNTSLTFSHNQNKLLSLSNDLYKIEGDFLNVGDAGDPISFSTHRLEVGQPIGNFWGLKSVDITDDGKWIIETADGTRKTLTPDLYGDDKSKQYLGNGIPSFRAGWTNYIKYKNFDISVQFNGAFGFQILNGQRMFYENPNINYNMLTTAQDKIYGKTKLNYSQTYVSYYIEDGDYVKIDNASIGYNLNTKKIPFIKSMRLFVSGTNLATFTKYKGIDPEIAVNDLRTPGFDNRDKYPTVRTFTLGVNVNF</sequence>
<keyword evidence="6 8" id="KW-0472">Membrane</keyword>
<dbReference type="SUPFAM" id="SSF49464">
    <property type="entry name" value="Carboxypeptidase regulatory domain-like"/>
    <property type="match status" value="1"/>
</dbReference>
<accession>A0ABT6Z905</accession>
<dbReference type="InterPro" id="IPR039426">
    <property type="entry name" value="TonB-dep_rcpt-like"/>
</dbReference>
<dbReference type="InterPro" id="IPR012910">
    <property type="entry name" value="Plug_dom"/>
</dbReference>
<evidence type="ECO:0000256" key="8">
    <source>
        <dbReference type="PROSITE-ProRule" id="PRU01360"/>
    </source>
</evidence>